<keyword evidence="3 6" id="KW-0863">Zinc-finger</keyword>
<dbReference type="AlphaFoldDB" id="A0AAV9C4B2"/>
<feature type="compositionally biased region" description="Basic and acidic residues" evidence="7">
    <location>
        <begin position="329"/>
        <end position="338"/>
    </location>
</feature>
<keyword evidence="5" id="KW-0010">Activator</keyword>
<dbReference type="EMBL" id="JAUJYO010000021">
    <property type="protein sequence ID" value="KAK1283068.1"/>
    <property type="molecule type" value="Genomic_DNA"/>
</dbReference>
<proteinExistence type="inferred from homology"/>
<evidence type="ECO:0000256" key="7">
    <source>
        <dbReference type="SAM" id="MobiDB-lite"/>
    </source>
</evidence>
<comment type="caution">
    <text evidence="9">The sequence shown here is derived from an EMBL/GenBank/DDBJ whole genome shotgun (WGS) entry which is preliminary data.</text>
</comment>
<reference evidence="9" key="1">
    <citation type="journal article" date="2023" name="Nat. Commun.">
        <title>Diploid and tetraploid genomes of Acorus and the evolution of monocots.</title>
        <authorList>
            <person name="Ma L."/>
            <person name="Liu K.W."/>
            <person name="Li Z."/>
            <person name="Hsiao Y.Y."/>
            <person name="Qi Y."/>
            <person name="Fu T."/>
            <person name="Tang G.D."/>
            <person name="Zhang D."/>
            <person name="Sun W.H."/>
            <person name="Liu D.K."/>
            <person name="Li Y."/>
            <person name="Chen G.Z."/>
            <person name="Liu X.D."/>
            <person name="Liao X.Y."/>
            <person name="Jiang Y.T."/>
            <person name="Yu X."/>
            <person name="Hao Y."/>
            <person name="Huang J."/>
            <person name="Zhao X.W."/>
            <person name="Ke S."/>
            <person name="Chen Y.Y."/>
            <person name="Wu W.L."/>
            <person name="Hsu J.L."/>
            <person name="Lin Y.F."/>
            <person name="Huang M.D."/>
            <person name="Li C.Y."/>
            <person name="Huang L."/>
            <person name="Wang Z.W."/>
            <person name="Zhao X."/>
            <person name="Zhong W.Y."/>
            <person name="Peng D.H."/>
            <person name="Ahmad S."/>
            <person name="Lan S."/>
            <person name="Zhang J.S."/>
            <person name="Tsai W.C."/>
            <person name="Van de Peer Y."/>
            <person name="Liu Z.J."/>
        </authorList>
    </citation>
    <scope>NUCLEOTIDE SEQUENCE</scope>
    <source>
        <strain evidence="9">CP</strain>
    </source>
</reference>
<dbReference type="GO" id="GO:0008270">
    <property type="term" value="F:zinc ion binding"/>
    <property type="evidence" value="ECO:0007669"/>
    <property type="project" value="UniProtKB-KW"/>
</dbReference>
<dbReference type="Pfam" id="PF00320">
    <property type="entry name" value="GATA"/>
    <property type="match status" value="1"/>
</dbReference>
<evidence type="ECO:0000256" key="6">
    <source>
        <dbReference type="PROSITE-ProRule" id="PRU00094"/>
    </source>
</evidence>
<protein>
    <submittedName>
        <fullName evidence="9">GATA transcription factor 8</fullName>
    </submittedName>
</protein>
<evidence type="ECO:0000259" key="8">
    <source>
        <dbReference type="PROSITE" id="PS50114"/>
    </source>
</evidence>
<dbReference type="InterPro" id="IPR000679">
    <property type="entry name" value="Znf_GATA"/>
</dbReference>
<dbReference type="PANTHER" id="PTHR45658:SF51">
    <property type="entry name" value="GATA TRANSCRIPTION FACTOR 8"/>
    <property type="match status" value="1"/>
</dbReference>
<dbReference type="SMART" id="SM00401">
    <property type="entry name" value="ZnF_GATA"/>
    <property type="match status" value="1"/>
</dbReference>
<sequence>MNTSEASETFGDFDVYDLLNIKEEDIPKLFHENQKEDDSTTLISDNVCDVDFFPKLDDINDVWFSKFIEESYAAPSSMNVEAIDPNTNSHNNSMSNCNTDMNNNSSQSSMGSSSNNNNNFNHKDSPKFHTPSPDSVLDPDYILEAGPYYSSSSSTSTSPSYPPKAIQFCPETVLVPGRARTKRPRPQAFTPRPVAAQVSPASSTSTNASPIEFKEVELFQDIPIKVQKKPKKPKAGRALDEEGREKAKPVRKCLHCEIEKTPQWRAGPMGPKTLCNACGVRYKSGRLFPEYRPAASPTFVSSIHSNSHKKVVEMRNRAGLVRPGPPPEFEGRERVYVK</sequence>
<keyword evidence="2" id="KW-0479">Metal-binding</keyword>
<evidence type="ECO:0000256" key="2">
    <source>
        <dbReference type="ARBA" id="ARBA00022723"/>
    </source>
</evidence>
<keyword evidence="10" id="KW-1185">Reference proteome</keyword>
<dbReference type="GO" id="GO:0006355">
    <property type="term" value="P:regulation of DNA-templated transcription"/>
    <property type="evidence" value="ECO:0007669"/>
    <property type="project" value="InterPro"/>
</dbReference>
<evidence type="ECO:0000256" key="1">
    <source>
        <dbReference type="ARBA" id="ARBA00005694"/>
    </source>
</evidence>
<dbReference type="GO" id="GO:0030154">
    <property type="term" value="P:cell differentiation"/>
    <property type="evidence" value="ECO:0007669"/>
    <property type="project" value="TreeGrafter"/>
</dbReference>
<evidence type="ECO:0000256" key="5">
    <source>
        <dbReference type="ARBA" id="ARBA00023159"/>
    </source>
</evidence>
<dbReference type="CDD" id="cd00202">
    <property type="entry name" value="ZnF_GATA"/>
    <property type="match status" value="1"/>
</dbReference>
<evidence type="ECO:0000313" key="9">
    <source>
        <dbReference type="EMBL" id="KAK1283068.1"/>
    </source>
</evidence>
<feature type="domain" description="GATA-type" evidence="8">
    <location>
        <begin position="247"/>
        <end position="283"/>
    </location>
</feature>
<comment type="similarity">
    <text evidence="1">Belongs to the type IV zinc-finger family. Class A subfamily.</text>
</comment>
<dbReference type="PANTHER" id="PTHR45658">
    <property type="entry name" value="GATA TRANSCRIPTION FACTOR"/>
    <property type="match status" value="1"/>
</dbReference>
<dbReference type="GO" id="GO:0005634">
    <property type="term" value="C:nucleus"/>
    <property type="evidence" value="ECO:0007669"/>
    <property type="project" value="TreeGrafter"/>
</dbReference>
<dbReference type="Proteomes" id="UP001180020">
    <property type="component" value="Unassembled WGS sequence"/>
</dbReference>
<dbReference type="InterPro" id="IPR013088">
    <property type="entry name" value="Znf_NHR/GATA"/>
</dbReference>
<organism evidence="9 10">
    <name type="scientific">Acorus calamus</name>
    <name type="common">Sweet flag</name>
    <dbReference type="NCBI Taxonomy" id="4465"/>
    <lineage>
        <taxon>Eukaryota</taxon>
        <taxon>Viridiplantae</taxon>
        <taxon>Streptophyta</taxon>
        <taxon>Embryophyta</taxon>
        <taxon>Tracheophyta</taxon>
        <taxon>Spermatophyta</taxon>
        <taxon>Magnoliopsida</taxon>
        <taxon>Liliopsida</taxon>
        <taxon>Acoraceae</taxon>
        <taxon>Acorus</taxon>
    </lineage>
</organism>
<feature type="region of interest" description="Disordered" evidence="7">
    <location>
        <begin position="79"/>
        <end position="141"/>
    </location>
</feature>
<keyword evidence="4" id="KW-0862">Zinc</keyword>
<feature type="compositionally biased region" description="Polar residues" evidence="7">
    <location>
        <begin position="79"/>
        <end position="101"/>
    </location>
</feature>
<dbReference type="SUPFAM" id="SSF57716">
    <property type="entry name" value="Glucocorticoid receptor-like (DNA-binding domain)"/>
    <property type="match status" value="1"/>
</dbReference>
<feature type="region of interest" description="Disordered" evidence="7">
    <location>
        <begin position="180"/>
        <end position="207"/>
    </location>
</feature>
<evidence type="ECO:0000256" key="3">
    <source>
        <dbReference type="ARBA" id="ARBA00022771"/>
    </source>
</evidence>
<feature type="region of interest" description="Disordered" evidence="7">
    <location>
        <begin position="316"/>
        <end position="338"/>
    </location>
</feature>
<evidence type="ECO:0000256" key="4">
    <source>
        <dbReference type="ARBA" id="ARBA00022833"/>
    </source>
</evidence>
<accession>A0AAV9C4B2</accession>
<reference evidence="9" key="2">
    <citation type="submission" date="2023-06" db="EMBL/GenBank/DDBJ databases">
        <authorList>
            <person name="Ma L."/>
            <person name="Liu K.-W."/>
            <person name="Li Z."/>
            <person name="Hsiao Y.-Y."/>
            <person name="Qi Y."/>
            <person name="Fu T."/>
            <person name="Tang G."/>
            <person name="Zhang D."/>
            <person name="Sun W.-H."/>
            <person name="Liu D.-K."/>
            <person name="Li Y."/>
            <person name="Chen G.-Z."/>
            <person name="Liu X.-D."/>
            <person name="Liao X.-Y."/>
            <person name="Jiang Y.-T."/>
            <person name="Yu X."/>
            <person name="Hao Y."/>
            <person name="Huang J."/>
            <person name="Zhao X.-W."/>
            <person name="Ke S."/>
            <person name="Chen Y.-Y."/>
            <person name="Wu W.-L."/>
            <person name="Hsu J.-L."/>
            <person name="Lin Y.-F."/>
            <person name="Huang M.-D."/>
            <person name="Li C.-Y."/>
            <person name="Huang L."/>
            <person name="Wang Z.-W."/>
            <person name="Zhao X."/>
            <person name="Zhong W.-Y."/>
            <person name="Peng D.-H."/>
            <person name="Ahmad S."/>
            <person name="Lan S."/>
            <person name="Zhang J.-S."/>
            <person name="Tsai W.-C."/>
            <person name="Van De Peer Y."/>
            <person name="Liu Z.-J."/>
        </authorList>
    </citation>
    <scope>NUCLEOTIDE SEQUENCE</scope>
    <source>
        <strain evidence="9">CP</strain>
        <tissue evidence="9">Leaves</tissue>
    </source>
</reference>
<feature type="compositionally biased region" description="Low complexity" evidence="7">
    <location>
        <begin position="102"/>
        <end position="120"/>
    </location>
</feature>
<name>A0AAV9C4B2_ACOCL</name>
<dbReference type="PROSITE" id="PS00344">
    <property type="entry name" value="GATA_ZN_FINGER_1"/>
    <property type="match status" value="1"/>
</dbReference>
<dbReference type="PROSITE" id="PS50114">
    <property type="entry name" value="GATA_ZN_FINGER_2"/>
    <property type="match status" value="1"/>
</dbReference>
<dbReference type="FunFam" id="3.30.50.10:FF:000018">
    <property type="entry name" value="GATA transcription factor"/>
    <property type="match status" value="1"/>
</dbReference>
<dbReference type="InterPro" id="IPR051140">
    <property type="entry name" value="GATA_TF"/>
</dbReference>
<evidence type="ECO:0000313" key="10">
    <source>
        <dbReference type="Proteomes" id="UP001180020"/>
    </source>
</evidence>
<gene>
    <name evidence="9" type="primary">GATA8</name>
    <name evidence="9" type="ORF">QJS10_CPB21g00012</name>
</gene>
<dbReference type="GO" id="GO:0043565">
    <property type="term" value="F:sequence-specific DNA binding"/>
    <property type="evidence" value="ECO:0007669"/>
    <property type="project" value="InterPro"/>
</dbReference>
<dbReference type="Gene3D" id="3.30.50.10">
    <property type="entry name" value="Erythroid Transcription Factor GATA-1, subunit A"/>
    <property type="match status" value="1"/>
</dbReference>